<feature type="disulfide bond" description="Redox-active" evidence="3">
    <location>
        <begin position="60"/>
        <end position="94"/>
    </location>
</feature>
<comment type="subunit">
    <text evidence="3">Homodimer.</text>
</comment>
<evidence type="ECO:0000313" key="5">
    <source>
        <dbReference type="EMBL" id="BAU46724.1"/>
    </source>
</evidence>
<comment type="similarity">
    <text evidence="3">Belongs to the peroxiredoxin family. Tpx subfamily.</text>
</comment>
<dbReference type="HAMAP" id="MF_00269">
    <property type="entry name" value="Tpx"/>
    <property type="match status" value="1"/>
</dbReference>
<evidence type="ECO:0000256" key="2">
    <source>
        <dbReference type="ARBA" id="ARBA00023284"/>
    </source>
</evidence>
<evidence type="ECO:0000259" key="4">
    <source>
        <dbReference type="PROSITE" id="PS51352"/>
    </source>
</evidence>
<dbReference type="KEGG" id="sva:SVA_0142"/>
<keyword evidence="6" id="KW-1185">Reference proteome</keyword>
<dbReference type="InterPro" id="IPR050455">
    <property type="entry name" value="Tpx_Peroxidase_subfamily"/>
</dbReference>
<dbReference type="InterPro" id="IPR036249">
    <property type="entry name" value="Thioredoxin-like_sf"/>
</dbReference>
<feature type="active site" description="Cysteine sulfenic acid (-SOH) intermediate" evidence="3">
    <location>
        <position position="60"/>
    </location>
</feature>
<dbReference type="NCBIfam" id="NF001808">
    <property type="entry name" value="PRK00522.1"/>
    <property type="match status" value="1"/>
</dbReference>
<dbReference type="OrthoDB" id="9781543at2"/>
<dbReference type="RefSeq" id="WP_096457358.1">
    <property type="nucleotide sequence ID" value="NZ_AP014936.1"/>
</dbReference>
<evidence type="ECO:0000313" key="6">
    <source>
        <dbReference type="Proteomes" id="UP000218899"/>
    </source>
</evidence>
<comment type="catalytic activity">
    <reaction evidence="3">
        <text>a hydroperoxide + [thioredoxin]-dithiol = an alcohol + [thioredoxin]-disulfide + H2O</text>
        <dbReference type="Rhea" id="RHEA:62620"/>
        <dbReference type="Rhea" id="RHEA-COMP:10698"/>
        <dbReference type="Rhea" id="RHEA-COMP:10700"/>
        <dbReference type="ChEBI" id="CHEBI:15377"/>
        <dbReference type="ChEBI" id="CHEBI:29950"/>
        <dbReference type="ChEBI" id="CHEBI:30879"/>
        <dbReference type="ChEBI" id="CHEBI:35924"/>
        <dbReference type="ChEBI" id="CHEBI:50058"/>
        <dbReference type="EC" id="1.11.1.24"/>
    </reaction>
</comment>
<dbReference type="InterPro" id="IPR013740">
    <property type="entry name" value="Redoxin"/>
</dbReference>
<dbReference type="EMBL" id="AP014936">
    <property type="protein sequence ID" value="BAU46724.1"/>
    <property type="molecule type" value="Genomic_DNA"/>
</dbReference>
<dbReference type="CDD" id="cd03014">
    <property type="entry name" value="PRX_Atyp2cys"/>
    <property type="match status" value="1"/>
</dbReference>
<comment type="function">
    <text evidence="3">Thiol-specific peroxidase that catalyzes the reduction of hydrogen peroxide and organic hydroperoxides to water and alcohols, respectively. Plays a role in cell protection against oxidative stress by detoxifying peroxides.</text>
</comment>
<dbReference type="Proteomes" id="UP000218899">
    <property type="component" value="Chromosome"/>
</dbReference>
<dbReference type="InterPro" id="IPR002065">
    <property type="entry name" value="TPX"/>
</dbReference>
<accession>A0A1B4V6B0</accession>
<organism evidence="5 6">
    <name type="scientific">Sulfurifustis variabilis</name>
    <dbReference type="NCBI Taxonomy" id="1675686"/>
    <lineage>
        <taxon>Bacteria</taxon>
        <taxon>Pseudomonadati</taxon>
        <taxon>Pseudomonadota</taxon>
        <taxon>Gammaproteobacteria</taxon>
        <taxon>Acidiferrobacterales</taxon>
        <taxon>Acidiferrobacteraceae</taxon>
        <taxon>Sulfurifustis</taxon>
    </lineage>
</organism>
<dbReference type="SUPFAM" id="SSF52833">
    <property type="entry name" value="Thioredoxin-like"/>
    <property type="match status" value="1"/>
</dbReference>
<name>A0A1B4V6B0_9GAMM</name>
<dbReference type="Pfam" id="PF08534">
    <property type="entry name" value="Redoxin"/>
    <property type="match status" value="1"/>
</dbReference>
<feature type="domain" description="Thioredoxin" evidence="4">
    <location>
        <begin position="18"/>
        <end position="166"/>
    </location>
</feature>
<sequence>MANVLFKGTPAHTSGELPKVGSRAPDFKLTAGDLSDVTLANFKGKKKILSIAHSLDTGTCAAATKRFNEFAKNHPDVVVLIVTADLPFAQSRFCAGEGLTNVVTLSMMRDRHFAKDYGVLLTDSPIAGLTARSTLVLDENDTVLYTQMGPEITDEPDYDRAFAALK</sequence>
<dbReference type="InterPro" id="IPR013766">
    <property type="entry name" value="Thioredoxin_domain"/>
</dbReference>
<keyword evidence="3 5" id="KW-0575">Peroxidase</keyword>
<dbReference type="AlphaFoldDB" id="A0A1B4V6B0"/>
<dbReference type="Gene3D" id="3.40.30.10">
    <property type="entry name" value="Glutaredoxin"/>
    <property type="match status" value="1"/>
</dbReference>
<keyword evidence="2 3" id="KW-0676">Redox-active center</keyword>
<dbReference type="GO" id="GO:0008379">
    <property type="term" value="F:thioredoxin peroxidase activity"/>
    <property type="evidence" value="ECO:0007669"/>
    <property type="project" value="UniProtKB-UniRule"/>
</dbReference>
<dbReference type="PANTHER" id="PTHR43110">
    <property type="entry name" value="THIOL PEROXIDASE"/>
    <property type="match status" value="1"/>
</dbReference>
<keyword evidence="3" id="KW-0560">Oxidoreductase</keyword>
<dbReference type="PANTHER" id="PTHR43110:SF1">
    <property type="entry name" value="THIOL PEROXIDASE"/>
    <property type="match status" value="1"/>
</dbReference>
<gene>
    <name evidence="3" type="primary">tpx</name>
    <name evidence="5" type="ORF">SVA_0142</name>
</gene>
<protein>
    <recommendedName>
        <fullName evidence="3">Thiol peroxidase</fullName>
        <shortName evidence="3">Tpx</shortName>
        <ecNumber evidence="3">1.11.1.24</ecNumber>
    </recommendedName>
    <alternativeName>
        <fullName evidence="3">Peroxiredoxin tpx</fullName>
        <shortName evidence="3">Prx</shortName>
    </alternativeName>
    <alternativeName>
        <fullName evidence="3">Thioredoxin peroxidase</fullName>
    </alternativeName>
    <alternativeName>
        <fullName evidence="3">Thioredoxin-dependent peroxiredoxin</fullName>
    </alternativeName>
</protein>
<proteinExistence type="inferred from homology"/>
<reference evidence="5 6" key="1">
    <citation type="submission" date="2015-08" db="EMBL/GenBank/DDBJ databases">
        <title>Complete genome sequence of Sulfurifustis variabilis.</title>
        <authorList>
            <person name="Miura A."/>
            <person name="Kojima H."/>
            <person name="Fukui M."/>
        </authorList>
    </citation>
    <scope>NUCLEOTIDE SEQUENCE [LARGE SCALE GENOMIC DNA]</scope>
    <source>
        <strain evidence="6">skN76</strain>
    </source>
</reference>
<dbReference type="EC" id="1.11.1.24" evidence="3"/>
<comment type="miscellaneous">
    <text evidence="3">The active site is a conserved redox-active cysteine residue, the peroxidatic cysteine (C(P)), which makes the nucleophilic attack on the peroxide substrate. The peroxide oxidizes the C(P)-SH to cysteine sulfenic acid (C(P)-SOH), which then reacts with another cysteine residue, the resolving cysteine (C(R)), to form a disulfide bridge. The disulfide is subsequently reduced by an appropriate electron donor to complete the catalytic cycle. In this atypical 2-Cys peroxiredoxin, C(R) is present in the same subunit to form an intramolecular disulfide. The disulfide is subsequently reduced by thioredoxin.</text>
</comment>
<keyword evidence="3" id="KW-0049">Antioxidant</keyword>
<evidence type="ECO:0000256" key="3">
    <source>
        <dbReference type="HAMAP-Rule" id="MF_00269"/>
    </source>
</evidence>
<keyword evidence="1 3" id="KW-1015">Disulfide bond</keyword>
<evidence type="ECO:0000256" key="1">
    <source>
        <dbReference type="ARBA" id="ARBA00023157"/>
    </source>
</evidence>
<dbReference type="PROSITE" id="PS51352">
    <property type="entry name" value="THIOREDOXIN_2"/>
    <property type="match status" value="1"/>
</dbReference>